<feature type="region of interest" description="Disordered" evidence="1">
    <location>
        <begin position="42"/>
        <end position="121"/>
    </location>
</feature>
<dbReference type="AlphaFoldDB" id="A0A0K1EGR4"/>
<reference evidence="3 4" key="1">
    <citation type="submission" date="2015-07" db="EMBL/GenBank/DDBJ databases">
        <title>Genome analysis of myxobacterium Chondromyces crocatus Cm c5 reveals a high potential for natural compound synthesis and the genetic basis for the loss of fruiting body formation.</title>
        <authorList>
            <person name="Zaburannyi N."/>
            <person name="Bunk B."/>
            <person name="Maier J."/>
            <person name="Overmann J."/>
            <person name="Mueller R."/>
        </authorList>
    </citation>
    <scope>NUCLEOTIDE SEQUENCE [LARGE SCALE GENOMIC DNA]</scope>
    <source>
        <strain evidence="3 4">Cm c5</strain>
    </source>
</reference>
<accession>A0A0K1EGR4</accession>
<protein>
    <submittedName>
        <fullName evidence="3">Uncharacterized protein</fullName>
    </submittedName>
</protein>
<dbReference type="PROSITE" id="PS51257">
    <property type="entry name" value="PROKAR_LIPOPROTEIN"/>
    <property type="match status" value="1"/>
</dbReference>
<dbReference type="Proteomes" id="UP000067626">
    <property type="component" value="Chromosome"/>
</dbReference>
<feature type="signal peptide" evidence="2">
    <location>
        <begin position="1"/>
        <end position="27"/>
    </location>
</feature>
<dbReference type="KEGG" id="ccro:CMC5_039290"/>
<dbReference type="EMBL" id="CP012159">
    <property type="protein sequence ID" value="AKT39778.1"/>
    <property type="molecule type" value="Genomic_DNA"/>
</dbReference>
<organism evidence="3 4">
    <name type="scientific">Chondromyces crocatus</name>
    <dbReference type="NCBI Taxonomy" id="52"/>
    <lineage>
        <taxon>Bacteria</taxon>
        <taxon>Pseudomonadati</taxon>
        <taxon>Myxococcota</taxon>
        <taxon>Polyangia</taxon>
        <taxon>Polyangiales</taxon>
        <taxon>Polyangiaceae</taxon>
        <taxon>Chondromyces</taxon>
    </lineage>
</organism>
<keyword evidence="4" id="KW-1185">Reference proteome</keyword>
<proteinExistence type="predicted"/>
<evidence type="ECO:0000256" key="1">
    <source>
        <dbReference type="SAM" id="MobiDB-lite"/>
    </source>
</evidence>
<evidence type="ECO:0000313" key="4">
    <source>
        <dbReference type="Proteomes" id="UP000067626"/>
    </source>
</evidence>
<gene>
    <name evidence="3" type="ORF">CMC5_039290</name>
</gene>
<sequence length="121" mass="12816">MSGWRRGCGSVKPALALVLATMLGGCAFQPLDSEEMDLLLGEELSELGVSPEEEGDALVGGTLSPTPEQVTDPNPNPWKDLTLPTRIQFDPNPTPWEPGGSSTPTTEPPTSTPSNSSNKKR</sequence>
<feature type="compositionally biased region" description="Polar residues" evidence="1">
    <location>
        <begin position="63"/>
        <end position="73"/>
    </location>
</feature>
<evidence type="ECO:0000313" key="3">
    <source>
        <dbReference type="EMBL" id="AKT39778.1"/>
    </source>
</evidence>
<feature type="compositionally biased region" description="Low complexity" evidence="1">
    <location>
        <begin position="112"/>
        <end position="121"/>
    </location>
</feature>
<keyword evidence="2" id="KW-0732">Signal</keyword>
<evidence type="ECO:0000256" key="2">
    <source>
        <dbReference type="SAM" id="SignalP"/>
    </source>
</evidence>
<name>A0A0K1EGR4_CHOCO</name>
<dbReference type="STRING" id="52.CMC5_039290"/>
<feature type="chain" id="PRO_5005459451" evidence="2">
    <location>
        <begin position="28"/>
        <end position="121"/>
    </location>
</feature>